<evidence type="ECO:0000259" key="1">
    <source>
        <dbReference type="PROSITE" id="PS50995"/>
    </source>
</evidence>
<feature type="domain" description="HTH marR-type" evidence="1">
    <location>
        <begin position="4"/>
        <end position="136"/>
    </location>
</feature>
<keyword evidence="3" id="KW-1185">Reference proteome</keyword>
<comment type="caution">
    <text evidence="2">The sequence shown here is derived from an EMBL/GenBank/DDBJ whole genome shotgun (WGS) entry which is preliminary data.</text>
</comment>
<protein>
    <submittedName>
        <fullName evidence="2">MarR family transcriptional regulator</fullName>
    </submittedName>
</protein>
<dbReference type="PRINTS" id="PR00598">
    <property type="entry name" value="HTHMARR"/>
</dbReference>
<dbReference type="Gene3D" id="1.10.10.10">
    <property type="entry name" value="Winged helix-like DNA-binding domain superfamily/Winged helix DNA-binding domain"/>
    <property type="match status" value="1"/>
</dbReference>
<dbReference type="InterPro" id="IPR039422">
    <property type="entry name" value="MarR/SlyA-like"/>
</dbReference>
<dbReference type="Proteomes" id="UP001317259">
    <property type="component" value="Unassembled WGS sequence"/>
</dbReference>
<accession>A0ABT0FYH5</accession>
<evidence type="ECO:0000313" key="3">
    <source>
        <dbReference type="Proteomes" id="UP001317259"/>
    </source>
</evidence>
<proteinExistence type="predicted"/>
<dbReference type="PANTHER" id="PTHR33164">
    <property type="entry name" value="TRANSCRIPTIONAL REGULATOR, MARR FAMILY"/>
    <property type="match status" value="1"/>
</dbReference>
<organism evidence="2 3">
    <name type="scientific">Actinomadura luzonensis</name>
    <dbReference type="NCBI Taxonomy" id="2805427"/>
    <lineage>
        <taxon>Bacteria</taxon>
        <taxon>Bacillati</taxon>
        <taxon>Actinomycetota</taxon>
        <taxon>Actinomycetes</taxon>
        <taxon>Streptosporangiales</taxon>
        <taxon>Thermomonosporaceae</taxon>
        <taxon>Actinomadura</taxon>
    </lineage>
</organism>
<sequence>MSRPRRLGYLLKHANLRLTDLTGPALAPYGLDGREFAVLAVIGEPGPLSQLDVGQRLGVDRSTMVGLVDGLERKRLVARRPHPDDRRKNVVELTEHGRETLEKATRAVDEAEAAFLSGLEEGDARLFRVLLERLLG</sequence>
<dbReference type="InterPro" id="IPR000835">
    <property type="entry name" value="HTH_MarR-typ"/>
</dbReference>
<name>A0ABT0FYH5_9ACTN</name>
<reference evidence="2 3" key="1">
    <citation type="submission" date="2022-04" db="EMBL/GenBank/DDBJ databases">
        <title>Genome draft of Actinomadura sp. ATCC 31491.</title>
        <authorList>
            <person name="Shi X."/>
            <person name="Du Y."/>
        </authorList>
    </citation>
    <scope>NUCLEOTIDE SEQUENCE [LARGE SCALE GENOMIC DNA]</scope>
    <source>
        <strain evidence="2 3">ATCC 31491</strain>
    </source>
</reference>
<dbReference type="PANTHER" id="PTHR33164:SF99">
    <property type="entry name" value="MARR FAMILY REGULATORY PROTEIN"/>
    <property type="match status" value="1"/>
</dbReference>
<dbReference type="SMART" id="SM00347">
    <property type="entry name" value="HTH_MARR"/>
    <property type="match status" value="1"/>
</dbReference>
<evidence type="ECO:0000313" key="2">
    <source>
        <dbReference type="EMBL" id="MCK2217399.1"/>
    </source>
</evidence>
<dbReference type="SUPFAM" id="SSF46785">
    <property type="entry name" value="Winged helix' DNA-binding domain"/>
    <property type="match status" value="1"/>
</dbReference>
<dbReference type="PROSITE" id="PS50995">
    <property type="entry name" value="HTH_MARR_2"/>
    <property type="match status" value="1"/>
</dbReference>
<dbReference type="RefSeq" id="WP_242375022.1">
    <property type="nucleotide sequence ID" value="NZ_JAKRKC020000001.1"/>
</dbReference>
<dbReference type="Pfam" id="PF12802">
    <property type="entry name" value="MarR_2"/>
    <property type="match status" value="1"/>
</dbReference>
<gene>
    <name evidence="2" type="ORF">MF672_026945</name>
</gene>
<dbReference type="InterPro" id="IPR036390">
    <property type="entry name" value="WH_DNA-bd_sf"/>
</dbReference>
<dbReference type="EMBL" id="JAKRKC020000001">
    <property type="protein sequence ID" value="MCK2217399.1"/>
    <property type="molecule type" value="Genomic_DNA"/>
</dbReference>
<dbReference type="InterPro" id="IPR036388">
    <property type="entry name" value="WH-like_DNA-bd_sf"/>
</dbReference>